<reference evidence="3 4" key="1">
    <citation type="submission" date="2022-01" db="EMBL/GenBank/DDBJ databases">
        <title>A chromosomal length assembly of Cordylochernes scorpioides.</title>
        <authorList>
            <person name="Zeh D."/>
            <person name="Zeh J."/>
        </authorList>
    </citation>
    <scope>NUCLEOTIDE SEQUENCE [LARGE SCALE GENOMIC DNA]</scope>
    <source>
        <strain evidence="3">IN4F17</strain>
        <tissue evidence="3">Whole Body</tissue>
    </source>
</reference>
<evidence type="ECO:0000313" key="4">
    <source>
        <dbReference type="Proteomes" id="UP001235939"/>
    </source>
</evidence>
<evidence type="ECO:0000256" key="2">
    <source>
        <dbReference type="ARBA" id="ARBA00023136"/>
    </source>
</evidence>
<proteinExistence type="predicted"/>
<comment type="subcellular location">
    <subcellularLocation>
        <location evidence="1">Endomembrane system</location>
        <topology evidence="1">Peripheral membrane protein</topology>
    </subcellularLocation>
</comment>
<dbReference type="InterPro" id="IPR039888">
    <property type="entry name" value="Melted-like"/>
</dbReference>
<dbReference type="PANTHER" id="PTHR21630:SF10">
    <property type="entry name" value="VENTRICULAR ZONE-EXPRESSED PH DOMAIN-CONTAINING PROTEIN HOMOLOG 1"/>
    <property type="match status" value="1"/>
</dbReference>
<protein>
    <submittedName>
        <fullName evidence="3">VEPH1</fullName>
    </submittedName>
</protein>
<dbReference type="EMBL" id="CP092866">
    <property type="protein sequence ID" value="UYV66387.1"/>
    <property type="molecule type" value="Genomic_DNA"/>
</dbReference>
<accession>A0ABY6KBZ7</accession>
<dbReference type="PANTHER" id="PTHR21630">
    <property type="entry name" value="VEPH-A/MELTED"/>
    <property type="match status" value="1"/>
</dbReference>
<keyword evidence="2" id="KW-0472">Membrane</keyword>
<evidence type="ECO:0000313" key="3">
    <source>
        <dbReference type="EMBL" id="UYV66387.1"/>
    </source>
</evidence>
<dbReference type="Proteomes" id="UP001235939">
    <property type="component" value="Chromosome 04"/>
</dbReference>
<organism evidence="3 4">
    <name type="scientific">Cordylochernes scorpioides</name>
    <dbReference type="NCBI Taxonomy" id="51811"/>
    <lineage>
        <taxon>Eukaryota</taxon>
        <taxon>Metazoa</taxon>
        <taxon>Ecdysozoa</taxon>
        <taxon>Arthropoda</taxon>
        <taxon>Chelicerata</taxon>
        <taxon>Arachnida</taxon>
        <taxon>Pseudoscorpiones</taxon>
        <taxon>Cheliferoidea</taxon>
        <taxon>Chernetidae</taxon>
        <taxon>Cordylochernes</taxon>
    </lineage>
</organism>
<gene>
    <name evidence="3" type="ORF">LAZ67_4001515</name>
</gene>
<evidence type="ECO:0000256" key="1">
    <source>
        <dbReference type="ARBA" id="ARBA00004184"/>
    </source>
</evidence>
<name>A0ABY6KBZ7_9ARAC</name>
<keyword evidence="4" id="KW-1185">Reference proteome</keyword>
<sequence length="166" mass="18618">MVALLESCLNYDLRPSSKDEDPPHAKIAADIVSCIFLNHHKKNVMKMAVPIAVKFLHRGNKELSRNLSSYLSLAAINNAELLAPHIQPIIDSIIAGRPPTAVTQEKIELTKKLGHVKCSKFMLKKFDEDKSKAVFNIITGDETWIYNFDPETKQQSTLVLFKITSS</sequence>